<sequence>MAVRRASTELLAQRFVHLHIVPRPSNLSESREIYRVMQRFGDISKYYNLQFEYHSPAPNSALVIYRDQSSAQQALDASPIRFALERTEHTPQTATEVDEYALEDVEEEGDYTNNAPTHTVDGIDEILRPSKLLTRTSPTPSSSPTPPKPPLPFAPPFAPQKIVSKWFQVTVDRSRAVHQDYVERQPYYNFFRPMKSIAQLDLEKKVPHVGLSDVSKRPPHGYRTPNHALKLINKHLSSGKESLVRMWEEGERGGR</sequence>
<keyword evidence="3" id="KW-1185">Reference proteome</keyword>
<protein>
    <submittedName>
        <fullName evidence="2">Uncharacterized protein</fullName>
    </submittedName>
</protein>
<dbReference type="OrthoDB" id="5367448at2759"/>
<evidence type="ECO:0000313" key="3">
    <source>
        <dbReference type="Proteomes" id="UP000800036"/>
    </source>
</evidence>
<proteinExistence type="predicted"/>
<evidence type="ECO:0000313" key="2">
    <source>
        <dbReference type="EMBL" id="KAF1974152.1"/>
    </source>
</evidence>
<accession>A0A6A5VDW4</accession>
<evidence type="ECO:0000256" key="1">
    <source>
        <dbReference type="SAM" id="MobiDB-lite"/>
    </source>
</evidence>
<reference evidence="2" key="1">
    <citation type="journal article" date="2020" name="Stud. Mycol.">
        <title>101 Dothideomycetes genomes: a test case for predicting lifestyles and emergence of pathogens.</title>
        <authorList>
            <person name="Haridas S."/>
            <person name="Albert R."/>
            <person name="Binder M."/>
            <person name="Bloem J."/>
            <person name="Labutti K."/>
            <person name="Salamov A."/>
            <person name="Andreopoulos B."/>
            <person name="Baker S."/>
            <person name="Barry K."/>
            <person name="Bills G."/>
            <person name="Bluhm B."/>
            <person name="Cannon C."/>
            <person name="Castanera R."/>
            <person name="Culley D."/>
            <person name="Daum C."/>
            <person name="Ezra D."/>
            <person name="Gonzalez J."/>
            <person name="Henrissat B."/>
            <person name="Kuo A."/>
            <person name="Liang C."/>
            <person name="Lipzen A."/>
            <person name="Lutzoni F."/>
            <person name="Magnuson J."/>
            <person name="Mondo S."/>
            <person name="Nolan M."/>
            <person name="Ohm R."/>
            <person name="Pangilinan J."/>
            <person name="Park H.-J."/>
            <person name="Ramirez L."/>
            <person name="Alfaro M."/>
            <person name="Sun H."/>
            <person name="Tritt A."/>
            <person name="Yoshinaga Y."/>
            <person name="Zwiers L.-H."/>
            <person name="Turgeon B."/>
            <person name="Goodwin S."/>
            <person name="Spatafora J."/>
            <person name="Crous P."/>
            <person name="Grigoriev I."/>
        </authorList>
    </citation>
    <scope>NUCLEOTIDE SEQUENCE</scope>
    <source>
        <strain evidence="2">CBS 107.79</strain>
    </source>
</reference>
<dbReference type="EMBL" id="ML976676">
    <property type="protein sequence ID" value="KAF1974152.1"/>
    <property type="molecule type" value="Genomic_DNA"/>
</dbReference>
<dbReference type="Proteomes" id="UP000800036">
    <property type="component" value="Unassembled WGS sequence"/>
</dbReference>
<dbReference type="AlphaFoldDB" id="A0A6A5VDW4"/>
<name>A0A6A5VDW4_9PLEO</name>
<gene>
    <name evidence="2" type="ORF">BU23DRAFT_579889</name>
</gene>
<organism evidence="2 3">
    <name type="scientific">Bimuria novae-zelandiae CBS 107.79</name>
    <dbReference type="NCBI Taxonomy" id="1447943"/>
    <lineage>
        <taxon>Eukaryota</taxon>
        <taxon>Fungi</taxon>
        <taxon>Dikarya</taxon>
        <taxon>Ascomycota</taxon>
        <taxon>Pezizomycotina</taxon>
        <taxon>Dothideomycetes</taxon>
        <taxon>Pleosporomycetidae</taxon>
        <taxon>Pleosporales</taxon>
        <taxon>Massarineae</taxon>
        <taxon>Didymosphaeriaceae</taxon>
        <taxon>Bimuria</taxon>
    </lineage>
</organism>
<feature type="compositionally biased region" description="Pro residues" evidence="1">
    <location>
        <begin position="141"/>
        <end position="153"/>
    </location>
</feature>
<feature type="region of interest" description="Disordered" evidence="1">
    <location>
        <begin position="133"/>
        <end position="153"/>
    </location>
</feature>